<comment type="catalytic activity">
    <reaction evidence="10">
        <text>Mg(2+)(in) = Mg(2+)(out)</text>
        <dbReference type="Rhea" id="RHEA:29827"/>
        <dbReference type="ChEBI" id="CHEBI:18420"/>
    </reaction>
</comment>
<evidence type="ECO:0000256" key="9">
    <source>
        <dbReference type="ARBA" id="ARBA00023136"/>
    </source>
</evidence>
<dbReference type="NCBIfam" id="TIGR00383">
    <property type="entry name" value="corA"/>
    <property type="match status" value="1"/>
</dbReference>
<evidence type="ECO:0000256" key="10">
    <source>
        <dbReference type="ARBA" id="ARBA00034269"/>
    </source>
</evidence>
<dbReference type="GO" id="GO:0015087">
    <property type="term" value="F:cobalt ion transmembrane transporter activity"/>
    <property type="evidence" value="ECO:0007669"/>
    <property type="project" value="UniProtKB-UniRule"/>
</dbReference>
<dbReference type="GO" id="GO:0050897">
    <property type="term" value="F:cobalt ion binding"/>
    <property type="evidence" value="ECO:0007669"/>
    <property type="project" value="TreeGrafter"/>
</dbReference>
<keyword evidence="8 12" id="KW-0406">Ion transport</keyword>
<evidence type="ECO:0000256" key="2">
    <source>
        <dbReference type="ARBA" id="ARBA00009765"/>
    </source>
</evidence>
<dbReference type="Pfam" id="PF01544">
    <property type="entry name" value="CorA"/>
    <property type="match status" value="1"/>
</dbReference>
<dbReference type="GO" id="GO:0005886">
    <property type="term" value="C:plasma membrane"/>
    <property type="evidence" value="ECO:0007669"/>
    <property type="project" value="UniProtKB-SubCell"/>
</dbReference>
<feature type="transmembrane region" description="Helical" evidence="12">
    <location>
        <begin position="293"/>
        <end position="315"/>
    </location>
</feature>
<reference evidence="13 14" key="1">
    <citation type="submission" date="2014-02" db="EMBL/GenBank/DDBJ databases">
        <title>Draft genome sequence of Lysinibacillus manganicus DSM 26584T.</title>
        <authorList>
            <person name="Zhang F."/>
            <person name="Wang G."/>
            <person name="Zhang L."/>
        </authorList>
    </citation>
    <scope>NUCLEOTIDE SEQUENCE [LARGE SCALE GENOMIC DNA]</scope>
    <source>
        <strain evidence="13 14">DSM 26584</strain>
    </source>
</reference>
<keyword evidence="7 12" id="KW-1133">Transmembrane helix</keyword>
<comment type="subcellular location">
    <subcellularLocation>
        <location evidence="1">Cell membrane</location>
        <topology evidence="1">Multi-pass membrane protein</topology>
    </subcellularLocation>
    <subcellularLocation>
        <location evidence="12">Membrane</location>
        <topology evidence="12">Multi-pass membrane protein</topology>
    </subcellularLocation>
</comment>
<dbReference type="EMBL" id="JPVN01000015">
    <property type="protein sequence ID" value="KGR77892.1"/>
    <property type="molecule type" value="Genomic_DNA"/>
</dbReference>
<dbReference type="InterPro" id="IPR045863">
    <property type="entry name" value="CorA_TM1_TM2"/>
</dbReference>
<dbReference type="FunFam" id="1.20.58.340:FF:000004">
    <property type="entry name" value="Magnesium transport protein CorA"/>
    <property type="match status" value="1"/>
</dbReference>
<feature type="transmembrane region" description="Helical" evidence="12">
    <location>
        <begin position="262"/>
        <end position="281"/>
    </location>
</feature>
<dbReference type="Gene3D" id="1.20.58.340">
    <property type="entry name" value="Magnesium transport protein CorA, transmembrane region"/>
    <property type="match status" value="2"/>
</dbReference>
<dbReference type="PANTHER" id="PTHR46494:SF1">
    <property type="entry name" value="CORA FAMILY METAL ION TRANSPORTER (EUROFUNG)"/>
    <property type="match status" value="1"/>
</dbReference>
<keyword evidence="9 12" id="KW-0472">Membrane</keyword>
<dbReference type="eggNOG" id="COG0598">
    <property type="taxonomic scope" value="Bacteria"/>
</dbReference>
<comment type="function">
    <text evidence="11">Mediates influx of magnesium ions. Alternates between open and closed states. Activated by low cytoplasmic Mg(2+) levels. Inactive when cytoplasmic Mg(2+) levels are high.</text>
</comment>
<keyword evidence="3 12" id="KW-0813">Transport</keyword>
<dbReference type="OrthoDB" id="9803416at2"/>
<name>A0A0A3ISU3_9BACL</name>
<dbReference type="GO" id="GO:0000287">
    <property type="term" value="F:magnesium ion binding"/>
    <property type="evidence" value="ECO:0007669"/>
    <property type="project" value="TreeGrafter"/>
</dbReference>
<evidence type="ECO:0000256" key="6">
    <source>
        <dbReference type="ARBA" id="ARBA00022842"/>
    </source>
</evidence>
<dbReference type="RefSeq" id="WP_036187549.1">
    <property type="nucleotide sequence ID" value="NZ_AVDA01000015.1"/>
</dbReference>
<dbReference type="AlphaFoldDB" id="A0A0A3ISU3"/>
<protein>
    <recommendedName>
        <fullName evidence="12">Magnesium transport protein CorA</fullName>
    </recommendedName>
</protein>
<dbReference type="Gene3D" id="3.30.460.20">
    <property type="entry name" value="CorA soluble domain-like"/>
    <property type="match status" value="1"/>
</dbReference>
<organism evidence="13 14">
    <name type="scientific">Ureibacillus manganicus DSM 26584</name>
    <dbReference type="NCBI Taxonomy" id="1384049"/>
    <lineage>
        <taxon>Bacteria</taxon>
        <taxon>Bacillati</taxon>
        <taxon>Bacillota</taxon>
        <taxon>Bacilli</taxon>
        <taxon>Bacillales</taxon>
        <taxon>Caryophanaceae</taxon>
        <taxon>Ureibacillus</taxon>
    </lineage>
</organism>
<dbReference type="InterPro" id="IPR004488">
    <property type="entry name" value="Mg/Co-transport_prot_CorA"/>
</dbReference>
<evidence type="ECO:0000256" key="7">
    <source>
        <dbReference type="ARBA" id="ARBA00022989"/>
    </source>
</evidence>
<evidence type="ECO:0000256" key="1">
    <source>
        <dbReference type="ARBA" id="ARBA00004651"/>
    </source>
</evidence>
<proteinExistence type="inferred from homology"/>
<dbReference type="SUPFAM" id="SSF143865">
    <property type="entry name" value="CorA soluble domain-like"/>
    <property type="match status" value="1"/>
</dbReference>
<dbReference type="PANTHER" id="PTHR46494">
    <property type="entry name" value="CORA FAMILY METAL ION TRANSPORTER (EUROFUNG)"/>
    <property type="match status" value="1"/>
</dbReference>
<comment type="caution">
    <text evidence="13">The sequence shown here is derived from an EMBL/GenBank/DDBJ whole genome shotgun (WGS) entry which is preliminary data.</text>
</comment>
<evidence type="ECO:0000256" key="11">
    <source>
        <dbReference type="ARBA" id="ARBA00045497"/>
    </source>
</evidence>
<evidence type="ECO:0000256" key="12">
    <source>
        <dbReference type="RuleBase" id="RU362010"/>
    </source>
</evidence>
<keyword evidence="14" id="KW-1185">Reference proteome</keyword>
<evidence type="ECO:0000256" key="3">
    <source>
        <dbReference type="ARBA" id="ARBA00022448"/>
    </source>
</evidence>
<evidence type="ECO:0000256" key="5">
    <source>
        <dbReference type="ARBA" id="ARBA00022692"/>
    </source>
</evidence>
<keyword evidence="4 12" id="KW-1003">Cell membrane</keyword>
<comment type="similarity">
    <text evidence="2 12">Belongs to the CorA metal ion transporter (MIT) (TC 1.A.35) family.</text>
</comment>
<dbReference type="CDD" id="cd12831">
    <property type="entry name" value="TmCorA-like_u2"/>
    <property type="match status" value="1"/>
</dbReference>
<evidence type="ECO:0000313" key="14">
    <source>
        <dbReference type="Proteomes" id="UP000030416"/>
    </source>
</evidence>
<dbReference type="Proteomes" id="UP000030416">
    <property type="component" value="Unassembled WGS sequence"/>
</dbReference>
<evidence type="ECO:0000256" key="8">
    <source>
        <dbReference type="ARBA" id="ARBA00023065"/>
    </source>
</evidence>
<evidence type="ECO:0000256" key="4">
    <source>
        <dbReference type="ARBA" id="ARBA00022475"/>
    </source>
</evidence>
<sequence>MINFIGITNDHHLEKNSSIENVDFMSFKWYWVDFSEATDEEMQHLSTTFHFHPLAIEDCIQKFQRAKLDYYREYTFFVTHTVHEEDNEIKKQEVDFFISESYIITFHKKPSMEITKVWNLLLAQDNLEKWDPYYVFYEILDKIVDNYFPIIYKIEDELESMIKKTESKSMDQLMDDLFETRNMLLNLLHIVNPMRDLLYRMLNSHHLNLNRIEERKVYFNDIYDHLLKLSEMVMTNREVTADIRDSYLSLNSHQTNKVMKTLTIITSIFAPLTFIAGIYGMNFKHIPELAWDYGYFISLGMMVVIGSLMLIWFWWRGWFK</sequence>
<keyword evidence="6 12" id="KW-0460">Magnesium</keyword>
<dbReference type="SUPFAM" id="SSF144083">
    <property type="entry name" value="Magnesium transport protein CorA, transmembrane region"/>
    <property type="match status" value="1"/>
</dbReference>
<keyword evidence="5 12" id="KW-0812">Transmembrane</keyword>
<evidence type="ECO:0000313" key="13">
    <source>
        <dbReference type="EMBL" id="KGR77892.1"/>
    </source>
</evidence>
<accession>A0A0A3ISU3</accession>
<dbReference type="InterPro" id="IPR002523">
    <property type="entry name" value="MgTranspt_CorA/ZnTranspt_ZntB"/>
</dbReference>
<dbReference type="STRING" id="1384049.CD29_13465"/>
<dbReference type="GO" id="GO:0015095">
    <property type="term" value="F:magnesium ion transmembrane transporter activity"/>
    <property type="evidence" value="ECO:0007669"/>
    <property type="project" value="UniProtKB-UniRule"/>
</dbReference>
<dbReference type="InterPro" id="IPR045861">
    <property type="entry name" value="CorA_cytoplasmic_dom"/>
</dbReference>
<gene>
    <name evidence="12" type="primary">corA</name>
    <name evidence="13" type="ORF">CD29_13465</name>
</gene>